<gene>
    <name evidence="2" type="ORF">JV46_02510</name>
</gene>
<feature type="transmembrane region" description="Helical" evidence="1">
    <location>
        <begin position="165"/>
        <end position="185"/>
    </location>
</feature>
<dbReference type="Pfam" id="PF14348">
    <property type="entry name" value="DtrJ-like"/>
    <property type="match status" value="1"/>
</dbReference>
<dbReference type="eggNOG" id="COG0433">
    <property type="taxonomic scope" value="Bacteria"/>
</dbReference>
<keyword evidence="1" id="KW-1133">Transmembrane helix</keyword>
<proteinExistence type="predicted"/>
<dbReference type="InterPro" id="IPR022266">
    <property type="entry name" value="DtrJ-like"/>
</dbReference>
<reference evidence="2 3" key="1">
    <citation type="journal article" date="2014" name="BMC Genomics">
        <title>The genome of the intracellular bacterium of the coastal bivalve, Solemya velum: a blueprint for thriving in and out of symbiosis.</title>
        <authorList>
            <person name="Dmytrenko O."/>
            <person name="Russell S.L."/>
            <person name="Loo W.T."/>
            <person name="Fontanez K.M."/>
            <person name="Liao L."/>
            <person name="Roeselers G."/>
            <person name="Sharma R."/>
            <person name="Stewart F.J."/>
            <person name="Newton I.L."/>
            <person name="Woyke T."/>
            <person name="Wu D."/>
            <person name="Lang J.M."/>
            <person name="Eisen J.A."/>
            <person name="Cavanaugh C.M."/>
        </authorList>
    </citation>
    <scope>NUCLEOTIDE SEQUENCE [LARGE SCALE GENOMIC DNA]</scope>
    <source>
        <strain evidence="2 3">WH</strain>
    </source>
</reference>
<dbReference type="EMBL" id="JRAA01000002">
    <property type="protein sequence ID" value="KHF24699.1"/>
    <property type="molecule type" value="Genomic_DNA"/>
</dbReference>
<evidence type="ECO:0000256" key="1">
    <source>
        <dbReference type="SAM" id="Phobius"/>
    </source>
</evidence>
<dbReference type="STRING" id="2340.JV46_02510"/>
<keyword evidence="1" id="KW-0812">Transmembrane</keyword>
<accession>A0A0B0H9Z5</accession>
<keyword evidence="1" id="KW-0472">Membrane</keyword>
<feature type="transmembrane region" description="Helical" evidence="1">
    <location>
        <begin position="123"/>
        <end position="145"/>
    </location>
</feature>
<keyword evidence="3" id="KW-1185">Reference proteome</keyword>
<sequence length="214" mass="24647">MFGMSKHKSVWLLCLALMLEIIAIGVLVPGDWTGRVISKEKQMIQNQLGTQTSYWIGQTSHRWYQSWVIDTQMEQSVRDFLIPNEEQRMRSKGMENMGGFWFVWVEDRIQAFFDVLYQVFTRFALLMVWLPFALILMLPALWDGLMTWKIKKTTFDFSSPIIHRYSMIILGSGVILLFMGLFAPLAIPPVVLPSMIIGLALMAGLALSHLQKKI</sequence>
<name>A0A0B0H9Z5_SOVGS</name>
<dbReference type="PATRIC" id="fig|2340.3.peg.1334"/>
<feature type="transmembrane region" description="Helical" evidence="1">
    <location>
        <begin position="191"/>
        <end position="210"/>
    </location>
</feature>
<dbReference type="AlphaFoldDB" id="A0A0B0H9Z5"/>
<evidence type="ECO:0000313" key="3">
    <source>
        <dbReference type="Proteomes" id="UP000030856"/>
    </source>
</evidence>
<evidence type="ECO:0000313" key="2">
    <source>
        <dbReference type="EMBL" id="KHF24699.1"/>
    </source>
</evidence>
<dbReference type="Proteomes" id="UP000030856">
    <property type="component" value="Unassembled WGS sequence"/>
</dbReference>
<organism evidence="2 3">
    <name type="scientific">Solemya velum gill symbiont</name>
    <dbReference type="NCBI Taxonomy" id="2340"/>
    <lineage>
        <taxon>Bacteria</taxon>
        <taxon>Pseudomonadati</taxon>
        <taxon>Pseudomonadota</taxon>
        <taxon>Gammaproteobacteria</taxon>
        <taxon>sulfur-oxidizing symbionts</taxon>
    </lineage>
</organism>
<comment type="caution">
    <text evidence="2">The sequence shown here is derived from an EMBL/GenBank/DDBJ whole genome shotgun (WGS) entry which is preliminary data.</text>
</comment>
<protein>
    <recommendedName>
        <fullName evidence="4">Conjugal transfer protein</fullName>
    </recommendedName>
</protein>
<evidence type="ECO:0008006" key="4">
    <source>
        <dbReference type="Google" id="ProtNLM"/>
    </source>
</evidence>